<evidence type="ECO:0000313" key="3">
    <source>
        <dbReference type="Proteomes" id="UP001648503"/>
    </source>
</evidence>
<feature type="signal peptide" evidence="1">
    <location>
        <begin position="1"/>
        <end position="19"/>
    </location>
</feature>
<keyword evidence="1" id="KW-0732">Signal</keyword>
<gene>
    <name evidence="2" type="ORF">BASA50_011083</name>
</gene>
<evidence type="ECO:0000313" key="2">
    <source>
        <dbReference type="EMBL" id="KAH6587892.1"/>
    </source>
</evidence>
<comment type="caution">
    <text evidence="2">The sequence shown here is derived from an EMBL/GenBank/DDBJ whole genome shotgun (WGS) entry which is preliminary data.</text>
</comment>
<proteinExistence type="predicted"/>
<protein>
    <recommendedName>
        <fullName evidence="4">RxLR effector protein</fullName>
    </recommendedName>
</protein>
<sequence length="95" mass="10884">MKFFTFFIAAMATATSVAAVAIPYANRAEHHPDMLQKRSNSIDMISLDSNSPQGTVHLERRQSYSDKVNAEARKKIEKRIEKWQKKIEKLEAKTC</sequence>
<organism evidence="2 3">
    <name type="scientific">Batrachochytrium salamandrivorans</name>
    <dbReference type="NCBI Taxonomy" id="1357716"/>
    <lineage>
        <taxon>Eukaryota</taxon>
        <taxon>Fungi</taxon>
        <taxon>Fungi incertae sedis</taxon>
        <taxon>Chytridiomycota</taxon>
        <taxon>Chytridiomycota incertae sedis</taxon>
        <taxon>Chytridiomycetes</taxon>
        <taxon>Rhizophydiales</taxon>
        <taxon>Rhizophydiales incertae sedis</taxon>
        <taxon>Batrachochytrium</taxon>
    </lineage>
</organism>
<dbReference type="Proteomes" id="UP001648503">
    <property type="component" value="Unassembled WGS sequence"/>
</dbReference>
<dbReference type="EMBL" id="JAFCIX010000550">
    <property type="protein sequence ID" value="KAH6587892.1"/>
    <property type="molecule type" value="Genomic_DNA"/>
</dbReference>
<keyword evidence="3" id="KW-1185">Reference proteome</keyword>
<reference evidence="2 3" key="1">
    <citation type="submission" date="2021-02" db="EMBL/GenBank/DDBJ databases">
        <title>Variation within the Batrachochytrium salamandrivorans European outbreak.</title>
        <authorList>
            <person name="Kelly M."/>
            <person name="Pasmans F."/>
            <person name="Shea T.P."/>
            <person name="Munoz J.F."/>
            <person name="Carranza S."/>
            <person name="Cuomo C.A."/>
            <person name="Martel A."/>
        </authorList>
    </citation>
    <scope>NUCLEOTIDE SEQUENCE [LARGE SCALE GENOMIC DNA]</scope>
    <source>
        <strain evidence="2 3">AMFP18/2</strain>
    </source>
</reference>
<feature type="chain" id="PRO_5045356339" description="RxLR effector protein" evidence="1">
    <location>
        <begin position="20"/>
        <end position="95"/>
    </location>
</feature>
<accession>A0ABQ8EZI4</accession>
<name>A0ABQ8EZI4_9FUNG</name>
<evidence type="ECO:0008006" key="4">
    <source>
        <dbReference type="Google" id="ProtNLM"/>
    </source>
</evidence>
<evidence type="ECO:0000256" key="1">
    <source>
        <dbReference type="SAM" id="SignalP"/>
    </source>
</evidence>